<gene>
    <name evidence="1" type="ORF">GCM10010961_23700</name>
</gene>
<sequence length="70" mass="7495">MEKISTICKKDSIKFTQRHAGPPPFSGNDWLPEIVDPRNGFAGAPASIEPCPRAAACRGGPGRIDQPTPH</sequence>
<proteinExistence type="predicted"/>
<organism evidence="1 2">
    <name type="scientific">Pseudodonghicola xiamenensis</name>
    <dbReference type="NCBI Taxonomy" id="337702"/>
    <lineage>
        <taxon>Bacteria</taxon>
        <taxon>Pseudomonadati</taxon>
        <taxon>Pseudomonadota</taxon>
        <taxon>Alphaproteobacteria</taxon>
        <taxon>Rhodobacterales</taxon>
        <taxon>Paracoccaceae</taxon>
        <taxon>Pseudodonghicola</taxon>
    </lineage>
</organism>
<reference evidence="1" key="1">
    <citation type="journal article" date="2014" name="Int. J. Syst. Evol. Microbiol.">
        <title>Complete genome sequence of Corynebacterium casei LMG S-19264T (=DSM 44701T), isolated from a smear-ripened cheese.</title>
        <authorList>
            <consortium name="US DOE Joint Genome Institute (JGI-PGF)"/>
            <person name="Walter F."/>
            <person name="Albersmeier A."/>
            <person name="Kalinowski J."/>
            <person name="Ruckert C."/>
        </authorList>
    </citation>
    <scope>NUCLEOTIDE SEQUENCE</scope>
    <source>
        <strain evidence="1">CGMCC 1.7081</strain>
    </source>
</reference>
<accession>A0A8J3H8R2</accession>
<name>A0A8J3H8R2_9RHOB</name>
<dbReference type="Proteomes" id="UP000611500">
    <property type="component" value="Unassembled WGS sequence"/>
</dbReference>
<evidence type="ECO:0000313" key="1">
    <source>
        <dbReference type="EMBL" id="GHG92053.1"/>
    </source>
</evidence>
<protein>
    <submittedName>
        <fullName evidence="1">Uncharacterized protein</fullName>
    </submittedName>
</protein>
<keyword evidence="2" id="KW-1185">Reference proteome</keyword>
<evidence type="ECO:0000313" key="2">
    <source>
        <dbReference type="Proteomes" id="UP000611500"/>
    </source>
</evidence>
<comment type="caution">
    <text evidence="1">The sequence shown here is derived from an EMBL/GenBank/DDBJ whole genome shotgun (WGS) entry which is preliminary data.</text>
</comment>
<reference evidence="1" key="2">
    <citation type="submission" date="2020-09" db="EMBL/GenBank/DDBJ databases">
        <authorList>
            <person name="Sun Q."/>
            <person name="Zhou Y."/>
        </authorList>
    </citation>
    <scope>NUCLEOTIDE SEQUENCE</scope>
    <source>
        <strain evidence="1">CGMCC 1.7081</strain>
    </source>
</reference>
<dbReference type="AlphaFoldDB" id="A0A8J3H8R2"/>
<dbReference type="EMBL" id="BNAP01000009">
    <property type="protein sequence ID" value="GHG92053.1"/>
    <property type="molecule type" value="Genomic_DNA"/>
</dbReference>